<evidence type="ECO:0000256" key="1">
    <source>
        <dbReference type="SAM" id="SignalP"/>
    </source>
</evidence>
<evidence type="ECO:0000313" key="3">
    <source>
        <dbReference type="Proteomes" id="UP000560658"/>
    </source>
</evidence>
<dbReference type="EMBL" id="JACIER010000004">
    <property type="protein sequence ID" value="MBB4043516.1"/>
    <property type="molecule type" value="Genomic_DNA"/>
</dbReference>
<reference evidence="2" key="1">
    <citation type="submission" date="2020-08" db="EMBL/GenBank/DDBJ databases">
        <title>Genomic Encyclopedia of Type Strains, Phase IV (KMG-IV): sequencing the most valuable type-strain genomes for metagenomic binning, comparative biology and taxonomic classification.</title>
        <authorList>
            <person name="Goeker M."/>
        </authorList>
    </citation>
    <scope>NUCLEOTIDE SEQUENCE [LARGE SCALE GENOMIC DNA]</scope>
    <source>
        <strain evidence="2">DSM 105720</strain>
    </source>
</reference>
<organism evidence="2 3">
    <name type="scientific">Bacteroides reticulotermitis</name>
    <dbReference type="NCBI Taxonomy" id="1133319"/>
    <lineage>
        <taxon>Bacteria</taxon>
        <taxon>Pseudomonadati</taxon>
        <taxon>Bacteroidota</taxon>
        <taxon>Bacteroidia</taxon>
        <taxon>Bacteroidales</taxon>
        <taxon>Bacteroidaceae</taxon>
        <taxon>Bacteroides</taxon>
    </lineage>
</organism>
<dbReference type="Gene3D" id="3.40.390.70">
    <property type="match status" value="1"/>
</dbReference>
<accession>A0A840CW10</accession>
<dbReference type="RefSeq" id="WP_183208083.1">
    <property type="nucleotide sequence ID" value="NZ_JACIER010000004.1"/>
</dbReference>
<protein>
    <recommendedName>
        <fullName evidence="4">Lipoprotein</fullName>
    </recommendedName>
</protein>
<keyword evidence="1" id="KW-0732">Signal</keyword>
<dbReference type="AlphaFoldDB" id="A0A840CW10"/>
<keyword evidence="3" id="KW-1185">Reference proteome</keyword>
<dbReference type="Proteomes" id="UP000560658">
    <property type="component" value="Unassembled WGS sequence"/>
</dbReference>
<evidence type="ECO:0008006" key="4">
    <source>
        <dbReference type="Google" id="ProtNLM"/>
    </source>
</evidence>
<comment type="caution">
    <text evidence="2">The sequence shown here is derived from an EMBL/GenBank/DDBJ whole genome shotgun (WGS) entry which is preliminary data.</text>
</comment>
<evidence type="ECO:0000313" key="2">
    <source>
        <dbReference type="EMBL" id="MBB4043516.1"/>
    </source>
</evidence>
<proteinExistence type="predicted"/>
<gene>
    <name evidence="2" type="ORF">GGR06_001298</name>
</gene>
<name>A0A840CW10_9BACE</name>
<feature type="chain" id="PRO_5033059836" description="Lipoprotein" evidence="1">
    <location>
        <begin position="22"/>
        <end position="331"/>
    </location>
</feature>
<dbReference type="PROSITE" id="PS51257">
    <property type="entry name" value="PROKAR_LIPOPROTEIN"/>
    <property type="match status" value="1"/>
</dbReference>
<sequence>MKTIRLIVATLIALSLGSACSDDDKLGTDIPLAPPYTLPERGESEAGDRVIDFFEKYSSFLLYNFTQEDFQWETVSSGLKYEAVYGDSQYLGDMLEFLDEIWLDFYSDKFKQEKFPFKIFLMDSIAQRPKWEGQPTTYHRALARETAVAIAGMNGDLKQMTAKNKKLCKDAVNVAFVTFLLNQNKLDIPAEFYAVSDYTKFASYSQLQIEPDILRSYGYLPNVEGELSISEWSPYGTISEWATGTWSMDPKNDIKSFLLNMVMHGNDFPVFENYPSNGVKYADRFTWNYYLQKNADGSYKWPLIKKKLDILENYFKDKYQVDLAVIGNKTY</sequence>
<feature type="signal peptide" evidence="1">
    <location>
        <begin position="1"/>
        <end position="21"/>
    </location>
</feature>